<keyword evidence="9" id="KW-1185">Reference proteome</keyword>
<dbReference type="InterPro" id="IPR007891">
    <property type="entry name" value="CHASE3"/>
</dbReference>
<evidence type="ECO:0000259" key="7">
    <source>
        <dbReference type="PROSITE" id="PS50885"/>
    </source>
</evidence>
<dbReference type="PROSITE" id="PS50885">
    <property type="entry name" value="HAMP"/>
    <property type="match status" value="2"/>
</dbReference>
<proteinExistence type="inferred from homology"/>
<reference evidence="8" key="1">
    <citation type="submission" date="2022-05" db="EMBL/GenBank/DDBJ databases">
        <authorList>
            <person name="Pankratov T."/>
        </authorList>
    </citation>
    <scope>NUCLEOTIDE SEQUENCE</scope>
    <source>
        <strain evidence="8">BP6-180914</strain>
    </source>
</reference>
<dbReference type="EMBL" id="JAMOIM010000020">
    <property type="protein sequence ID" value="MCW6511036.1"/>
    <property type="molecule type" value="Genomic_DNA"/>
</dbReference>
<dbReference type="Pfam" id="PF00672">
    <property type="entry name" value="HAMP"/>
    <property type="match status" value="1"/>
</dbReference>
<evidence type="ECO:0000256" key="4">
    <source>
        <dbReference type="PROSITE-ProRule" id="PRU00284"/>
    </source>
</evidence>
<dbReference type="SMART" id="SM00283">
    <property type="entry name" value="MA"/>
    <property type="match status" value="1"/>
</dbReference>
<dbReference type="GO" id="GO:0006935">
    <property type="term" value="P:chemotaxis"/>
    <property type="evidence" value="ECO:0007669"/>
    <property type="project" value="UniProtKB-KW"/>
</dbReference>
<keyword evidence="5" id="KW-1133">Transmembrane helix</keyword>
<dbReference type="GO" id="GO:0007165">
    <property type="term" value="P:signal transduction"/>
    <property type="evidence" value="ECO:0007669"/>
    <property type="project" value="UniProtKB-KW"/>
</dbReference>
<feature type="domain" description="HAMP" evidence="7">
    <location>
        <begin position="167"/>
        <end position="220"/>
    </location>
</feature>
<sequence length="595" mass="62540">MTSKIVVDDIDQVLGGLYDQNASIRGLILYKLPRYVTKYQDAGKFIEAAVAHAGTDARGKPSVLATVAAVAASVNGWQEEIGNKVVSLGGDPSKMSEAAAIAVSERASVLFTEFRRAADAARTEIKRWSEEAEADEAQANALLRIILAGGALVSLTMTLVAWFWLRRTIAAPVSAMTALMSRLAAGDNSVVVPLVGRGDEIGQIAGALESFKQAALEKGRFEAAAAEARQSADRERDANEALQTRSAQDQAVVMTAVASGLERLSQGDLVFRLETPFRTGYEKLRHDFNDALAKLQQTMRVVSTNTDAIRSGSGEISTATQDLSRRTEQQAASLEQTAAALEQITTMIGKTAGSVLHVREVVGNATADVEASGVVVRHAVEAMAGIETSSRQIGQIIGVVDEIAFQTNLLALNAGVEAARAGDAGRGFAVVASEVRGLAQRSAEAAKEIKALVTTSETHVGRGVELVGETGQFLGRIAGQIGGLNAVVGEIAARSQEQSTALQQVNVAIAQMDQVTQQNAAMVEETTAASRGLAEETGELAKLIGGFKVDGSVRFDARERQAVPTSATSPALKTLGRGGAALKSDVAPEEGWTEF</sequence>
<dbReference type="Gene3D" id="1.10.287.950">
    <property type="entry name" value="Methyl-accepting chemotaxis protein"/>
    <property type="match status" value="1"/>
</dbReference>
<evidence type="ECO:0000256" key="3">
    <source>
        <dbReference type="ARBA" id="ARBA00029447"/>
    </source>
</evidence>
<keyword evidence="5" id="KW-0812">Transmembrane</keyword>
<evidence type="ECO:0000256" key="5">
    <source>
        <dbReference type="SAM" id="Phobius"/>
    </source>
</evidence>
<keyword evidence="4" id="KW-0807">Transducer</keyword>
<keyword evidence="5" id="KW-0472">Membrane</keyword>
<evidence type="ECO:0000256" key="1">
    <source>
        <dbReference type="ARBA" id="ARBA00004370"/>
    </source>
</evidence>
<dbReference type="RefSeq" id="WP_282587410.1">
    <property type="nucleotide sequence ID" value="NZ_JAMOIM010000020.1"/>
</dbReference>
<dbReference type="InterPro" id="IPR051310">
    <property type="entry name" value="MCP_chemotaxis"/>
</dbReference>
<dbReference type="CDD" id="cd11386">
    <property type="entry name" value="MCP_signal"/>
    <property type="match status" value="1"/>
</dbReference>
<dbReference type="GO" id="GO:0016020">
    <property type="term" value="C:membrane"/>
    <property type="evidence" value="ECO:0007669"/>
    <property type="project" value="UniProtKB-SubCell"/>
</dbReference>
<dbReference type="InterPro" id="IPR003660">
    <property type="entry name" value="HAMP_dom"/>
</dbReference>
<dbReference type="PANTHER" id="PTHR43531">
    <property type="entry name" value="PROTEIN ICFG"/>
    <property type="match status" value="1"/>
</dbReference>
<evidence type="ECO:0000259" key="6">
    <source>
        <dbReference type="PROSITE" id="PS50111"/>
    </source>
</evidence>
<comment type="similarity">
    <text evidence="3">Belongs to the methyl-accepting chemotaxis (MCP) protein family.</text>
</comment>
<feature type="domain" description="HAMP" evidence="7">
    <location>
        <begin position="248"/>
        <end position="300"/>
    </location>
</feature>
<dbReference type="PANTHER" id="PTHR43531:SF11">
    <property type="entry name" value="METHYL-ACCEPTING CHEMOTAXIS PROTEIN 3"/>
    <property type="match status" value="1"/>
</dbReference>
<feature type="domain" description="Methyl-accepting transducer" evidence="6">
    <location>
        <begin position="305"/>
        <end position="534"/>
    </location>
</feature>
<dbReference type="InterPro" id="IPR004089">
    <property type="entry name" value="MCPsignal_dom"/>
</dbReference>
<dbReference type="PROSITE" id="PS50111">
    <property type="entry name" value="CHEMOTAXIS_TRANSDUC_2"/>
    <property type="match status" value="1"/>
</dbReference>
<dbReference type="SUPFAM" id="SSF158472">
    <property type="entry name" value="HAMP domain-like"/>
    <property type="match status" value="1"/>
</dbReference>
<dbReference type="SUPFAM" id="SSF58104">
    <property type="entry name" value="Methyl-accepting chemotaxis protein (MCP) signaling domain"/>
    <property type="match status" value="1"/>
</dbReference>
<gene>
    <name evidence="8" type="ORF">M8523_23805</name>
</gene>
<dbReference type="FunFam" id="1.10.287.950:FF:000001">
    <property type="entry name" value="Methyl-accepting chemotaxis sensory transducer"/>
    <property type="match status" value="1"/>
</dbReference>
<dbReference type="Proteomes" id="UP001165667">
    <property type="component" value="Unassembled WGS sequence"/>
</dbReference>
<dbReference type="Pfam" id="PF00015">
    <property type="entry name" value="MCPsignal"/>
    <property type="match status" value="1"/>
</dbReference>
<dbReference type="CDD" id="cd06225">
    <property type="entry name" value="HAMP"/>
    <property type="match status" value="1"/>
</dbReference>
<dbReference type="Pfam" id="PF05227">
    <property type="entry name" value="CHASE3"/>
    <property type="match status" value="1"/>
</dbReference>
<evidence type="ECO:0000313" key="9">
    <source>
        <dbReference type="Proteomes" id="UP001165667"/>
    </source>
</evidence>
<keyword evidence="2" id="KW-0145">Chemotaxis</keyword>
<feature type="transmembrane region" description="Helical" evidence="5">
    <location>
        <begin position="145"/>
        <end position="165"/>
    </location>
</feature>
<comment type="subcellular location">
    <subcellularLocation>
        <location evidence="1">Membrane</location>
    </subcellularLocation>
</comment>
<dbReference type="SMART" id="SM00304">
    <property type="entry name" value="HAMP"/>
    <property type="match status" value="2"/>
</dbReference>
<dbReference type="Gene3D" id="6.10.340.10">
    <property type="match status" value="1"/>
</dbReference>
<evidence type="ECO:0000313" key="8">
    <source>
        <dbReference type="EMBL" id="MCW6511036.1"/>
    </source>
</evidence>
<accession>A0AA41Z138</accession>
<evidence type="ECO:0000256" key="2">
    <source>
        <dbReference type="ARBA" id="ARBA00022500"/>
    </source>
</evidence>
<name>A0AA41Z138_9HYPH</name>
<dbReference type="AlphaFoldDB" id="A0AA41Z138"/>
<comment type="caution">
    <text evidence="8">The sequence shown here is derived from an EMBL/GenBank/DDBJ whole genome shotgun (WGS) entry which is preliminary data.</text>
</comment>
<protein>
    <submittedName>
        <fullName evidence="8">HAMP domain-containing methyl-accepting chemotaxis protein</fullName>
    </submittedName>
</protein>
<organism evidence="8 9">
    <name type="scientific">Lichenifustis flavocetrariae</name>
    <dbReference type="NCBI Taxonomy" id="2949735"/>
    <lineage>
        <taxon>Bacteria</taxon>
        <taxon>Pseudomonadati</taxon>
        <taxon>Pseudomonadota</taxon>
        <taxon>Alphaproteobacteria</taxon>
        <taxon>Hyphomicrobiales</taxon>
        <taxon>Lichenihabitantaceae</taxon>
        <taxon>Lichenifustis</taxon>
    </lineage>
</organism>